<sequence length="68" mass="7531">MVAPTSPYLPLVAKIELHQQQIIVAQQFKDTLGSDFAKSWNNFVDSGQVWALMIGLALGWIAGKLLNF</sequence>
<reference evidence="3" key="1">
    <citation type="submission" date="2023-07" db="EMBL/GenBank/DDBJ databases">
        <authorList>
            <person name="Luz R."/>
            <person name="Cordeiro R."/>
            <person name="Fonseca A."/>
            <person name="Goncalves V."/>
        </authorList>
    </citation>
    <scope>NUCLEOTIDE SEQUENCE [LARGE SCALE GENOMIC DNA]</scope>
    <source>
        <strain evidence="3">BACA0444</strain>
    </source>
</reference>
<accession>A0AAE4FSM3</accession>
<dbReference type="AlphaFoldDB" id="A0AAE4FSM3"/>
<keyword evidence="1" id="KW-1133">Transmembrane helix</keyword>
<feature type="transmembrane region" description="Helical" evidence="1">
    <location>
        <begin position="49"/>
        <end position="66"/>
    </location>
</feature>
<evidence type="ECO:0000313" key="2">
    <source>
        <dbReference type="EMBL" id="MDS3860211.1"/>
    </source>
</evidence>
<keyword evidence="1" id="KW-0472">Membrane</keyword>
<comment type="caution">
    <text evidence="2">The sequence shown here is derived from an EMBL/GenBank/DDBJ whole genome shotgun (WGS) entry which is preliminary data.</text>
</comment>
<dbReference type="EMBL" id="JAVMIP010000003">
    <property type="protein sequence ID" value="MDS3860211.1"/>
    <property type="molecule type" value="Genomic_DNA"/>
</dbReference>
<dbReference type="Proteomes" id="UP001268256">
    <property type="component" value="Unassembled WGS sequence"/>
</dbReference>
<protein>
    <submittedName>
        <fullName evidence="2">Uncharacterized protein</fullName>
    </submittedName>
</protein>
<keyword evidence="1" id="KW-0812">Transmembrane</keyword>
<keyword evidence="3" id="KW-1185">Reference proteome</keyword>
<dbReference type="RefSeq" id="WP_322877494.1">
    <property type="nucleotide sequence ID" value="NZ_JAVMIP010000003.1"/>
</dbReference>
<evidence type="ECO:0000313" key="3">
    <source>
        <dbReference type="Proteomes" id="UP001268256"/>
    </source>
</evidence>
<organism evidence="2 3">
    <name type="scientific">Pseudocalidococcus azoricus BACA0444</name>
    <dbReference type="NCBI Taxonomy" id="2918990"/>
    <lineage>
        <taxon>Bacteria</taxon>
        <taxon>Bacillati</taxon>
        <taxon>Cyanobacteriota</taxon>
        <taxon>Cyanophyceae</taxon>
        <taxon>Acaryochloridales</taxon>
        <taxon>Thermosynechococcaceae</taxon>
        <taxon>Pseudocalidococcus</taxon>
        <taxon>Pseudocalidococcus azoricus</taxon>
    </lineage>
</organism>
<evidence type="ECO:0000256" key="1">
    <source>
        <dbReference type="SAM" id="Phobius"/>
    </source>
</evidence>
<name>A0AAE4FSM3_9CYAN</name>
<proteinExistence type="predicted"/>
<gene>
    <name evidence="2" type="ORF">RIF25_05270</name>
</gene>